<protein>
    <submittedName>
        <fullName evidence="3">Transcriptional regulator with XRE-family HTH domain</fullName>
    </submittedName>
</protein>
<dbReference type="CDD" id="cd00093">
    <property type="entry name" value="HTH_XRE"/>
    <property type="match status" value="1"/>
</dbReference>
<dbReference type="InterPro" id="IPR010982">
    <property type="entry name" value="Lambda_DNA-bd_dom_sf"/>
</dbReference>
<reference evidence="3 4" key="1">
    <citation type="submission" date="2021-01" db="EMBL/GenBank/DDBJ databases">
        <title>Genomic Encyclopedia of Type Strains, Phase IV (KMG-IV): sequencing the most valuable type-strain genomes for metagenomic binning, comparative biology and taxonomic classification.</title>
        <authorList>
            <person name="Goeker M."/>
        </authorList>
    </citation>
    <scope>NUCLEOTIDE SEQUENCE [LARGE SCALE GENOMIC DNA]</scope>
    <source>
        <strain evidence="3 4">DSM 104297</strain>
    </source>
</reference>
<feature type="domain" description="HTH cro/C1-type" evidence="2">
    <location>
        <begin position="14"/>
        <end position="68"/>
    </location>
</feature>
<evidence type="ECO:0000313" key="4">
    <source>
        <dbReference type="Proteomes" id="UP000809829"/>
    </source>
</evidence>
<dbReference type="RefSeq" id="WP_205187895.1">
    <property type="nucleotide sequence ID" value="NZ_JAFBFC010000004.1"/>
</dbReference>
<dbReference type="PROSITE" id="PS50943">
    <property type="entry name" value="HTH_CROC1"/>
    <property type="match status" value="1"/>
</dbReference>
<proteinExistence type="predicted"/>
<dbReference type="EMBL" id="JAFBFC010000004">
    <property type="protein sequence ID" value="MBM7703902.1"/>
    <property type="molecule type" value="Genomic_DNA"/>
</dbReference>
<gene>
    <name evidence="3" type="ORF">JOC83_002751</name>
</gene>
<accession>A0ABS2QY84</accession>
<sequence length="86" mass="9768">MNHSDIKLRFGNRLKQLRKDKKLSQDQLAQKSGLTRSYISDVERGSRNISLENIYTLSIALDVTLAFLLDLSDSIEEAGTKNNKNE</sequence>
<keyword evidence="4" id="KW-1185">Reference proteome</keyword>
<comment type="caution">
    <text evidence="3">The sequence shown here is derived from an EMBL/GenBank/DDBJ whole genome shotgun (WGS) entry which is preliminary data.</text>
</comment>
<name>A0ABS2QY84_9BACI</name>
<dbReference type="InterPro" id="IPR001387">
    <property type="entry name" value="Cro/C1-type_HTH"/>
</dbReference>
<organism evidence="3 4">
    <name type="scientific">Priestia iocasae</name>
    <dbReference type="NCBI Taxonomy" id="2291674"/>
    <lineage>
        <taxon>Bacteria</taxon>
        <taxon>Bacillati</taxon>
        <taxon>Bacillota</taxon>
        <taxon>Bacilli</taxon>
        <taxon>Bacillales</taxon>
        <taxon>Bacillaceae</taxon>
        <taxon>Priestia</taxon>
    </lineage>
</organism>
<dbReference type="Gene3D" id="1.10.260.40">
    <property type="entry name" value="lambda repressor-like DNA-binding domains"/>
    <property type="match status" value="1"/>
</dbReference>
<dbReference type="SMART" id="SM00530">
    <property type="entry name" value="HTH_XRE"/>
    <property type="match status" value="1"/>
</dbReference>
<evidence type="ECO:0000256" key="1">
    <source>
        <dbReference type="ARBA" id="ARBA00023125"/>
    </source>
</evidence>
<evidence type="ECO:0000313" key="3">
    <source>
        <dbReference type="EMBL" id="MBM7703902.1"/>
    </source>
</evidence>
<dbReference type="InterPro" id="IPR050807">
    <property type="entry name" value="TransReg_Diox_bact_type"/>
</dbReference>
<dbReference type="PANTHER" id="PTHR46797">
    <property type="entry name" value="HTH-TYPE TRANSCRIPTIONAL REGULATOR"/>
    <property type="match status" value="1"/>
</dbReference>
<dbReference type="Pfam" id="PF01381">
    <property type="entry name" value="HTH_3"/>
    <property type="match status" value="1"/>
</dbReference>
<dbReference type="Proteomes" id="UP000809829">
    <property type="component" value="Unassembled WGS sequence"/>
</dbReference>
<dbReference type="PANTHER" id="PTHR46797:SF1">
    <property type="entry name" value="METHYLPHOSPHONATE SYNTHASE"/>
    <property type="match status" value="1"/>
</dbReference>
<dbReference type="SUPFAM" id="SSF47413">
    <property type="entry name" value="lambda repressor-like DNA-binding domains"/>
    <property type="match status" value="1"/>
</dbReference>
<keyword evidence="1" id="KW-0238">DNA-binding</keyword>
<evidence type="ECO:0000259" key="2">
    <source>
        <dbReference type="PROSITE" id="PS50943"/>
    </source>
</evidence>